<accession>A0A9D5Q4E3</accession>
<dbReference type="Gene3D" id="3.40.50.2300">
    <property type="match status" value="1"/>
</dbReference>
<dbReference type="EMBL" id="WJJP01000034">
    <property type="protein sequence ID" value="MBD3323173.1"/>
    <property type="molecule type" value="Genomic_DNA"/>
</dbReference>
<gene>
    <name evidence="4" type="ORF">GF339_01230</name>
</gene>
<dbReference type="InterPro" id="IPR050595">
    <property type="entry name" value="Bact_response_regulator"/>
</dbReference>
<dbReference type="Proteomes" id="UP000649604">
    <property type="component" value="Unassembled WGS sequence"/>
</dbReference>
<evidence type="ECO:0000256" key="2">
    <source>
        <dbReference type="PROSITE-ProRule" id="PRU00169"/>
    </source>
</evidence>
<proteinExistence type="predicted"/>
<organism evidence="4 5">
    <name type="scientific">candidate division KSB3 bacterium</name>
    <dbReference type="NCBI Taxonomy" id="2044937"/>
    <lineage>
        <taxon>Bacteria</taxon>
        <taxon>candidate division KSB3</taxon>
    </lineage>
</organism>
<dbReference type="InterPro" id="IPR011006">
    <property type="entry name" value="CheY-like_superfamily"/>
</dbReference>
<evidence type="ECO:0000256" key="1">
    <source>
        <dbReference type="ARBA" id="ARBA00022553"/>
    </source>
</evidence>
<dbReference type="PANTHER" id="PTHR44591:SF25">
    <property type="entry name" value="CHEMOTAXIS TWO-COMPONENT RESPONSE REGULATOR"/>
    <property type="match status" value="1"/>
</dbReference>
<evidence type="ECO:0000313" key="4">
    <source>
        <dbReference type="EMBL" id="MBD3323173.1"/>
    </source>
</evidence>
<name>A0A9D5Q4E3_9BACT</name>
<dbReference type="Pfam" id="PF00072">
    <property type="entry name" value="Response_reg"/>
    <property type="match status" value="1"/>
</dbReference>
<dbReference type="PANTHER" id="PTHR44591">
    <property type="entry name" value="STRESS RESPONSE REGULATOR PROTEIN 1"/>
    <property type="match status" value="1"/>
</dbReference>
<dbReference type="PROSITE" id="PS50110">
    <property type="entry name" value="RESPONSE_REGULATORY"/>
    <property type="match status" value="1"/>
</dbReference>
<dbReference type="SMART" id="SM00448">
    <property type="entry name" value="REC"/>
    <property type="match status" value="1"/>
</dbReference>
<dbReference type="InterPro" id="IPR001789">
    <property type="entry name" value="Sig_transdc_resp-reg_receiver"/>
</dbReference>
<dbReference type="AlphaFoldDB" id="A0A9D5Q4E3"/>
<comment type="caution">
    <text evidence="4">The sequence shown here is derived from an EMBL/GenBank/DDBJ whole genome shotgun (WGS) entry which is preliminary data.</text>
</comment>
<evidence type="ECO:0000259" key="3">
    <source>
        <dbReference type="PROSITE" id="PS50110"/>
    </source>
</evidence>
<protein>
    <submittedName>
        <fullName evidence="4">Response regulator</fullName>
    </submittedName>
</protein>
<reference evidence="4" key="1">
    <citation type="submission" date="2019-11" db="EMBL/GenBank/DDBJ databases">
        <title>Microbial mats filling the niche in hypersaline microbial mats.</title>
        <authorList>
            <person name="Wong H.L."/>
            <person name="Macleod F.I."/>
            <person name="White R.A. III"/>
            <person name="Burns B.P."/>
        </authorList>
    </citation>
    <scope>NUCLEOTIDE SEQUENCE</scope>
    <source>
        <strain evidence="4">Rbin_158</strain>
    </source>
</reference>
<dbReference type="SUPFAM" id="SSF52172">
    <property type="entry name" value="CheY-like"/>
    <property type="match status" value="1"/>
</dbReference>
<evidence type="ECO:0000313" key="5">
    <source>
        <dbReference type="Proteomes" id="UP000649604"/>
    </source>
</evidence>
<keyword evidence="1 2" id="KW-0597">Phosphoprotein</keyword>
<feature type="domain" description="Response regulatory" evidence="3">
    <location>
        <begin position="4"/>
        <end position="121"/>
    </location>
</feature>
<sequence>MSKRILIVDDSEMTRRLISTAVRGLGEIEYEEAKDGFEALQKLPTTSFDLLLVDINMPNINGLELIDYCKQSDRYQHIPIVIISTEDSLEDQQKGLELGASGYLLKPIQLDHLIAMIKTTLGL</sequence>
<dbReference type="GO" id="GO:0000160">
    <property type="term" value="P:phosphorelay signal transduction system"/>
    <property type="evidence" value="ECO:0007669"/>
    <property type="project" value="InterPro"/>
</dbReference>
<feature type="modified residue" description="4-aspartylphosphate" evidence="2">
    <location>
        <position position="54"/>
    </location>
</feature>